<accession>A0ABS9I798</accession>
<dbReference type="RefSeq" id="WP_237252840.1">
    <property type="nucleotide sequence ID" value="NZ_JAKJXE010000003.1"/>
</dbReference>
<proteinExistence type="predicted"/>
<dbReference type="Proteomes" id="UP001162905">
    <property type="component" value="Unassembled WGS sequence"/>
</dbReference>
<evidence type="ECO:0000313" key="1">
    <source>
        <dbReference type="EMBL" id="MCF7543326.1"/>
    </source>
</evidence>
<sequence>MSKARQAETEAASAYARAVAWGDEEGENTAMNDAQKAAKNLVAATEHNRRQQLIITALEEELVTVDKHVVEAEEEYRKLESSALYVAHYALEEKWNTAARQLLDVGAKLYAAGSLIGRDGITFLKLSIPELGENYGHWQLRDVSQQANYDVMDILAR</sequence>
<keyword evidence="2" id="KW-1185">Reference proteome</keyword>
<dbReference type="EMBL" id="JAKJXH010000013">
    <property type="protein sequence ID" value="MCF7543326.1"/>
    <property type="molecule type" value="Genomic_DNA"/>
</dbReference>
<gene>
    <name evidence="1" type="ORF">L4G47_13970</name>
</gene>
<reference evidence="1" key="1">
    <citation type="submission" date="2022-01" db="EMBL/GenBank/DDBJ databases">
        <title>Pseudomonas sp. nov. isolated from Antarctic regolith.</title>
        <authorList>
            <person name="Novakova D."/>
            <person name="Sedlar K."/>
        </authorList>
    </citation>
    <scope>NUCLEOTIDE SEQUENCE</scope>
    <source>
        <strain evidence="1">P2647</strain>
    </source>
</reference>
<name>A0ABS9I798_9PSED</name>
<evidence type="ECO:0000313" key="2">
    <source>
        <dbReference type="Proteomes" id="UP001162905"/>
    </source>
</evidence>
<comment type="caution">
    <text evidence="1">The sequence shown here is derived from an EMBL/GenBank/DDBJ whole genome shotgun (WGS) entry which is preliminary data.</text>
</comment>
<organism evidence="1 2">
    <name type="scientific">Pseudomonas petrae</name>
    <dbReference type="NCBI Taxonomy" id="2912190"/>
    <lineage>
        <taxon>Bacteria</taxon>
        <taxon>Pseudomonadati</taxon>
        <taxon>Pseudomonadota</taxon>
        <taxon>Gammaproteobacteria</taxon>
        <taxon>Pseudomonadales</taxon>
        <taxon>Pseudomonadaceae</taxon>
        <taxon>Pseudomonas</taxon>
    </lineage>
</organism>
<protein>
    <submittedName>
        <fullName evidence="1">Uncharacterized protein</fullName>
    </submittedName>
</protein>